<evidence type="ECO:0000313" key="2">
    <source>
        <dbReference type="Proteomes" id="UP000821865"/>
    </source>
</evidence>
<comment type="caution">
    <text evidence="1">The sequence shown here is derived from an EMBL/GenBank/DDBJ whole genome shotgun (WGS) entry which is preliminary data.</text>
</comment>
<organism evidence="1 2">
    <name type="scientific">Dermacentor silvarum</name>
    <name type="common">Tick</name>
    <dbReference type="NCBI Taxonomy" id="543639"/>
    <lineage>
        <taxon>Eukaryota</taxon>
        <taxon>Metazoa</taxon>
        <taxon>Ecdysozoa</taxon>
        <taxon>Arthropoda</taxon>
        <taxon>Chelicerata</taxon>
        <taxon>Arachnida</taxon>
        <taxon>Acari</taxon>
        <taxon>Parasitiformes</taxon>
        <taxon>Ixodida</taxon>
        <taxon>Ixodoidea</taxon>
        <taxon>Ixodidae</taxon>
        <taxon>Rhipicephalinae</taxon>
        <taxon>Dermacentor</taxon>
    </lineage>
</organism>
<gene>
    <name evidence="1" type="ORF">HPB49_023930</name>
</gene>
<dbReference type="EMBL" id="CM023471">
    <property type="protein sequence ID" value="KAH7967300.1"/>
    <property type="molecule type" value="Genomic_DNA"/>
</dbReference>
<keyword evidence="2" id="KW-1185">Reference proteome</keyword>
<reference evidence="1" key="1">
    <citation type="submission" date="2020-05" db="EMBL/GenBank/DDBJ databases">
        <title>Large-scale comparative analyses of tick genomes elucidate their genetic diversity and vector capacities.</title>
        <authorList>
            <person name="Jia N."/>
            <person name="Wang J."/>
            <person name="Shi W."/>
            <person name="Du L."/>
            <person name="Sun Y."/>
            <person name="Zhan W."/>
            <person name="Jiang J."/>
            <person name="Wang Q."/>
            <person name="Zhang B."/>
            <person name="Ji P."/>
            <person name="Sakyi L.B."/>
            <person name="Cui X."/>
            <person name="Yuan T."/>
            <person name="Jiang B."/>
            <person name="Yang W."/>
            <person name="Lam T.T.-Y."/>
            <person name="Chang Q."/>
            <person name="Ding S."/>
            <person name="Wang X."/>
            <person name="Zhu J."/>
            <person name="Ruan X."/>
            <person name="Zhao L."/>
            <person name="Wei J."/>
            <person name="Que T."/>
            <person name="Du C."/>
            <person name="Cheng J."/>
            <person name="Dai P."/>
            <person name="Han X."/>
            <person name="Huang E."/>
            <person name="Gao Y."/>
            <person name="Liu J."/>
            <person name="Shao H."/>
            <person name="Ye R."/>
            <person name="Li L."/>
            <person name="Wei W."/>
            <person name="Wang X."/>
            <person name="Wang C."/>
            <person name="Yang T."/>
            <person name="Huo Q."/>
            <person name="Li W."/>
            <person name="Guo W."/>
            <person name="Chen H."/>
            <person name="Zhou L."/>
            <person name="Ni X."/>
            <person name="Tian J."/>
            <person name="Zhou Y."/>
            <person name="Sheng Y."/>
            <person name="Liu T."/>
            <person name="Pan Y."/>
            <person name="Xia L."/>
            <person name="Li J."/>
            <person name="Zhao F."/>
            <person name="Cao W."/>
        </authorList>
    </citation>
    <scope>NUCLEOTIDE SEQUENCE</scope>
    <source>
        <strain evidence="1">Dsil-2018</strain>
    </source>
</reference>
<accession>A0ACB8DGV9</accession>
<proteinExistence type="predicted"/>
<name>A0ACB8DGV9_DERSI</name>
<sequence length="1236" mass="137472">MQLFKESPAEDTDETVTSFATAILLKGSKMLAYVTTFAVVLCGSVLSKATLLVMTSQIQGLRSGRGLNRTRTVCNLEVFLDDDGEYVTGIDRMEQIAWMWAILFAMFIPEALLFIRSVFALESLHVVGLGFLVFAALPELDALRATMVCSSVAFVPALLKALSQKDTSPPTMVLNVSTLLAQCTGLVLWSVGAGGTPTLVVALLLSSCAWWQCFADENSPVFRLARLHSLKRDLDQCCVFVSLVLVPWRMLLAFVTMLALAGSSFEGAADVIGVFHEAFQTHEFPLLQARTDVDSGLQTEELVGTNYVFWTPRLVPVAVGAVHAAASYVTYRACVFACRIKIQGFSMALPLALSGPVTMLVLAATCAKRRLQPCLLSGVLPSYVFLNCYEGTFMQLFAQEHAWVWIAWFLSLLCVTAHVWKSKGRRMASEESLFARPTYASALLEQSVTLNIRRLSRHEMDQADRREQLEANMESFREAVETSFRAPKPSQRELEDGDDVTRIYACATMWHETKEEMLQLLKSVLRMDCDQSARRLSRLHLGIKDKLYYVFETHIIFDDAFKDAQDASGRKCRVINDYVQTLISTVNEAACRMDTYGRGAGPMVWYQKFEYAVGHWLQKATEHVLGCVLCSPGCFSLFRSEALMADNVLKTYTTKSTEAVHFVQYDQGEDRWLCTLLLKQGYQVEYSAASDAYTRCPETFEEFFTQRRRWTPSTMANIIDILMNARRMARNNSGISSFYMAYQGMLLVGTILGPGTIFLMLVGAFVNCFKVSAMTACIVNAVPVWCFVAVCFLCPHKIQIAVAQVLSAAYALLMAAVMVGTALQIQEDGIASPSSIFFVGTAFVFFFAALVHPQEFQCLMHGLLYFVLVPSMYLILALYSVINLNVVSWGTRETSPANTTQGGADHAPSSTGRYWPTAQAVMTCRLGDILTCLWCTKTHSKTTWGDFSLNVASKGDSRPESLEPLLKESGNKMPVLSEEEEGDDESGQHKELQPNGALPGPQGAAAECDHSVWRTHPTLRHCVHAALEPDEGRFWNALITEFLEPEKAKDASTVHEMQGKLDALRNSVASALLFCNAMYVLVIVLLQHHRSTLYIEWPLTANVTIGYVPSAEFVVVQSSYQHLEPLGIVFIAFFAFILLLQVCGMMIHRFHTFSHVLASISILDSTDPSEGYMTYLSALKELQTPETIEDLPPANATASGEETWRSPREVDLEFVLARNLMNMNNGRDAERKYSGR</sequence>
<protein>
    <submittedName>
        <fullName evidence="1">Uncharacterized protein</fullName>
    </submittedName>
</protein>
<dbReference type="Proteomes" id="UP000821865">
    <property type="component" value="Chromosome 2"/>
</dbReference>
<evidence type="ECO:0000313" key="1">
    <source>
        <dbReference type="EMBL" id="KAH7967300.1"/>
    </source>
</evidence>